<dbReference type="Gramene" id="rna-AYBTSS11_LOCUS24448">
    <property type="protein sequence ID" value="CAJ1972399.1"/>
    <property type="gene ID" value="gene-AYBTSS11_LOCUS24448"/>
</dbReference>
<reference evidence="1" key="1">
    <citation type="submission" date="2023-10" db="EMBL/GenBank/DDBJ databases">
        <authorList>
            <person name="Domelevo Entfellner J.-B."/>
        </authorList>
    </citation>
    <scope>NUCLEOTIDE SEQUENCE</scope>
</reference>
<protein>
    <submittedName>
        <fullName evidence="1">Uncharacterized protein</fullName>
    </submittedName>
</protein>
<dbReference type="Proteomes" id="UP001189624">
    <property type="component" value="Chromosome 8"/>
</dbReference>
<accession>A0AA86VUU7</accession>
<keyword evidence="2" id="KW-1185">Reference proteome</keyword>
<dbReference type="AlphaFoldDB" id="A0AA86VUU7"/>
<evidence type="ECO:0000313" key="1">
    <source>
        <dbReference type="EMBL" id="CAJ1972399.1"/>
    </source>
</evidence>
<name>A0AA86VUU7_9FABA</name>
<sequence length="132" mass="14765">MGKFKCANNANAEQECKDDLLWFHNIGSFTVDSISMVVVQAKPRGSVAFVDSTISQFSSSIPPFCFGAILLHLIRYDCYGPTEGSWVKKVLQITPACLPRQKAQQLYYNSDEALYGEDADVKVKDFDPEDDE</sequence>
<proteinExistence type="predicted"/>
<organism evidence="1 2">
    <name type="scientific">Sphenostylis stenocarpa</name>
    <dbReference type="NCBI Taxonomy" id="92480"/>
    <lineage>
        <taxon>Eukaryota</taxon>
        <taxon>Viridiplantae</taxon>
        <taxon>Streptophyta</taxon>
        <taxon>Embryophyta</taxon>
        <taxon>Tracheophyta</taxon>
        <taxon>Spermatophyta</taxon>
        <taxon>Magnoliopsida</taxon>
        <taxon>eudicotyledons</taxon>
        <taxon>Gunneridae</taxon>
        <taxon>Pentapetalae</taxon>
        <taxon>rosids</taxon>
        <taxon>fabids</taxon>
        <taxon>Fabales</taxon>
        <taxon>Fabaceae</taxon>
        <taxon>Papilionoideae</taxon>
        <taxon>50 kb inversion clade</taxon>
        <taxon>NPAAA clade</taxon>
        <taxon>indigoferoid/millettioid clade</taxon>
        <taxon>Phaseoleae</taxon>
        <taxon>Sphenostylis</taxon>
    </lineage>
</organism>
<evidence type="ECO:0000313" key="2">
    <source>
        <dbReference type="Proteomes" id="UP001189624"/>
    </source>
</evidence>
<gene>
    <name evidence="1" type="ORF">AYBTSS11_LOCUS24448</name>
</gene>
<dbReference type="EMBL" id="OY731405">
    <property type="protein sequence ID" value="CAJ1972399.1"/>
    <property type="molecule type" value="Genomic_DNA"/>
</dbReference>